<dbReference type="NCBIfam" id="NF004784">
    <property type="entry name" value="PRK06131.1"/>
    <property type="match status" value="1"/>
</dbReference>
<evidence type="ECO:0000256" key="4">
    <source>
        <dbReference type="ARBA" id="ARBA00023014"/>
    </source>
</evidence>
<organism evidence="8 9">
    <name type="scientific">Skermanella cutis</name>
    <dbReference type="NCBI Taxonomy" id="2775420"/>
    <lineage>
        <taxon>Bacteria</taxon>
        <taxon>Pseudomonadati</taxon>
        <taxon>Pseudomonadota</taxon>
        <taxon>Alphaproteobacteria</taxon>
        <taxon>Rhodospirillales</taxon>
        <taxon>Azospirillaceae</taxon>
        <taxon>Skermanella</taxon>
    </lineage>
</organism>
<dbReference type="SUPFAM" id="SSF52016">
    <property type="entry name" value="LeuD/IlvD-like"/>
    <property type="match status" value="1"/>
</dbReference>
<keyword evidence="9" id="KW-1185">Reference proteome</keyword>
<dbReference type="Gene3D" id="3.50.30.80">
    <property type="entry name" value="IlvD/EDD C-terminal domain-like"/>
    <property type="match status" value="1"/>
</dbReference>
<sequence length="575" mass="61592">MAQKSPRPLRSQAWFGGDSKDSFIHRSWMKNGGLPDDAFDGRPVIGICNTFSEFTPCNAHFRGLAEQVKLGVLEAGGLPLEFPVFSCGESNLRPTAMLFRNLASMDVEEAIRGNPMDGVVLMAGCDKTTPSLLMGAASCDLPSIVISGGPMLNGKFRGADIGSGTDVWRFSEDVRAGRMSRERFMAAESAMSRSPGHCMTMGTASTMASMAESLGLTLPGNAAYPAVDAHRARLARLTGRRIVGMVGEDLRLSKVLTRRAFLNAIRMNGAIGGSTNAVVHLLAIAGRVGVDLTLDDWDAAGRNVPTIVNLMPSGRYLMEDFCYAGGIPAVMKELSDLLDLDVPTVTGGTLGDNIRSAENFDPDVILPRDRALVRDGGIAVLRGNLAAAGAILKPSAASPELMRHRGRAVVFESIEHYKATVDDPSLEIDETCVMVLKNCGPKGYPGMAEVGNMALPKKLLERGVRDMVRISDARMSGTAYGTVVLHCAPEAAVGGTLALVRTGDFIELDVEARRLHLDVAEDELARRAAAWSPPEPSMRGGYQSLYVEHVLQADRGADLDFLVGCRGHDVPRESH</sequence>
<keyword evidence="2" id="KW-0479">Metal-binding</keyword>
<evidence type="ECO:0000313" key="8">
    <source>
        <dbReference type="EMBL" id="QQP92882.1"/>
    </source>
</evidence>
<keyword evidence="5" id="KW-0456">Lyase</keyword>
<evidence type="ECO:0000256" key="3">
    <source>
        <dbReference type="ARBA" id="ARBA00023004"/>
    </source>
</evidence>
<protein>
    <submittedName>
        <fullName evidence="8">Dihydroxy-acid dehydratase</fullName>
    </submittedName>
</protein>
<evidence type="ECO:0000256" key="5">
    <source>
        <dbReference type="ARBA" id="ARBA00023239"/>
    </source>
</evidence>
<proteinExistence type="inferred from homology"/>
<dbReference type="Pfam" id="PF00920">
    <property type="entry name" value="ILVD_EDD_N"/>
    <property type="match status" value="1"/>
</dbReference>
<name>A0ABX7BK85_9PROT</name>
<keyword evidence="3" id="KW-0408">Iron</keyword>
<dbReference type="NCBIfam" id="NF009560">
    <property type="entry name" value="PRK13017.1"/>
    <property type="match status" value="1"/>
</dbReference>
<evidence type="ECO:0000259" key="6">
    <source>
        <dbReference type="Pfam" id="PF00920"/>
    </source>
</evidence>
<dbReference type="EMBL" id="CP067421">
    <property type="protein sequence ID" value="QQP92882.1"/>
    <property type="molecule type" value="Genomic_DNA"/>
</dbReference>
<geneLocation type="plasmid" evidence="8 9">
    <name>pTT6-1</name>
</geneLocation>
<dbReference type="InterPro" id="IPR042096">
    <property type="entry name" value="Dihydro-acid_dehy_C"/>
</dbReference>
<feature type="domain" description="Dihydroxy-acid/6-phosphogluconate dehydratase N-terminal" evidence="6">
    <location>
        <begin position="42"/>
        <end position="353"/>
    </location>
</feature>
<evidence type="ECO:0000259" key="7">
    <source>
        <dbReference type="Pfam" id="PF24877"/>
    </source>
</evidence>
<dbReference type="RefSeq" id="WP_201082130.1">
    <property type="nucleotide sequence ID" value="NZ_CP067421.1"/>
</dbReference>
<dbReference type="Pfam" id="PF24877">
    <property type="entry name" value="ILV_EDD_C"/>
    <property type="match status" value="1"/>
</dbReference>
<evidence type="ECO:0000256" key="1">
    <source>
        <dbReference type="ARBA" id="ARBA00006486"/>
    </source>
</evidence>
<dbReference type="PANTHER" id="PTHR43183">
    <property type="entry name" value="HYPOTHETICAL DIHYDROXYACID DEHYDRATASE (EUROFUNG)-RELATED"/>
    <property type="match status" value="1"/>
</dbReference>
<keyword evidence="4" id="KW-0411">Iron-sulfur</keyword>
<dbReference type="InterPro" id="IPR037237">
    <property type="entry name" value="IlvD/EDD_N"/>
</dbReference>
<dbReference type="InterPro" id="IPR056740">
    <property type="entry name" value="ILV_EDD_C"/>
</dbReference>
<dbReference type="InterPro" id="IPR052352">
    <property type="entry name" value="Sugar_Degrad_Dehydratases"/>
</dbReference>
<reference evidence="8" key="1">
    <citation type="submission" date="2021-02" db="EMBL/GenBank/DDBJ databases">
        <title>Skermanella TT6 skin isolate.</title>
        <authorList>
            <person name="Lee K."/>
            <person name="Ganzorig M."/>
        </authorList>
    </citation>
    <scope>NUCLEOTIDE SEQUENCE</scope>
    <source>
        <strain evidence="8">TT6</strain>
    </source>
</reference>
<keyword evidence="8" id="KW-0614">Plasmid</keyword>
<evidence type="ECO:0000313" key="9">
    <source>
        <dbReference type="Proteomes" id="UP000595197"/>
    </source>
</evidence>
<accession>A0ABX7BK85</accession>
<feature type="domain" description="Dihydroxy-acid/6-phosphogluconate dehydratase C-terminal" evidence="7">
    <location>
        <begin position="363"/>
        <end position="557"/>
    </location>
</feature>
<dbReference type="Proteomes" id="UP000595197">
    <property type="component" value="Plasmid pTT6-1"/>
</dbReference>
<dbReference type="InterPro" id="IPR000581">
    <property type="entry name" value="ILV_EDD_N"/>
</dbReference>
<dbReference type="SUPFAM" id="SSF143975">
    <property type="entry name" value="IlvD/EDD N-terminal domain-like"/>
    <property type="match status" value="1"/>
</dbReference>
<gene>
    <name evidence="8" type="ORF">IGS68_31075</name>
</gene>
<evidence type="ECO:0000256" key="2">
    <source>
        <dbReference type="ARBA" id="ARBA00022723"/>
    </source>
</evidence>
<dbReference type="PANTHER" id="PTHR43183:SF1">
    <property type="entry name" value="HYPOTHETICAL DIHYDROXY-ACID DEHYDRATASE (EUROFUNG)-RELATED"/>
    <property type="match status" value="1"/>
</dbReference>
<comment type="similarity">
    <text evidence="1">Belongs to the IlvD/Edd family.</text>
</comment>